<feature type="transmembrane region" description="Helical" evidence="1">
    <location>
        <begin position="20"/>
        <end position="41"/>
    </location>
</feature>
<keyword evidence="1" id="KW-0812">Transmembrane</keyword>
<keyword evidence="1" id="KW-0472">Membrane</keyword>
<keyword evidence="3" id="KW-1185">Reference proteome</keyword>
<dbReference type="EMBL" id="CP074694">
    <property type="protein sequence ID" value="QVL32537.1"/>
    <property type="molecule type" value="Genomic_DNA"/>
</dbReference>
<dbReference type="AlphaFoldDB" id="A0A8E6B710"/>
<name>A0A8E6B710_9BACT</name>
<accession>A0A8E6B710</accession>
<evidence type="ECO:0000313" key="3">
    <source>
        <dbReference type="Proteomes" id="UP000676194"/>
    </source>
</evidence>
<reference evidence="2" key="1">
    <citation type="submission" date="2021-05" db="EMBL/GenBank/DDBJ databases">
        <title>Complete genome sequence of the cellulolytic planctomycete Telmatocola sphagniphila SP2T and characterization of the first cellulase from planctomycetes.</title>
        <authorList>
            <person name="Rakitin A.L."/>
            <person name="Beletsky A.V."/>
            <person name="Naumoff D.G."/>
            <person name="Kulichevskaya I.S."/>
            <person name="Mardanov A.V."/>
            <person name="Ravin N.V."/>
            <person name="Dedysh S.N."/>
        </authorList>
    </citation>
    <scope>NUCLEOTIDE SEQUENCE</scope>
    <source>
        <strain evidence="2">SP2T</strain>
    </source>
</reference>
<gene>
    <name evidence="2" type="ORF">KIH39_01060</name>
</gene>
<dbReference type="KEGG" id="tsph:KIH39_01060"/>
<dbReference type="RefSeq" id="WP_213497429.1">
    <property type="nucleotide sequence ID" value="NZ_CP074694.1"/>
</dbReference>
<protein>
    <submittedName>
        <fullName evidence="2">Uncharacterized protein</fullName>
    </submittedName>
</protein>
<evidence type="ECO:0000256" key="1">
    <source>
        <dbReference type="SAM" id="Phobius"/>
    </source>
</evidence>
<organism evidence="2 3">
    <name type="scientific">Telmatocola sphagniphila</name>
    <dbReference type="NCBI Taxonomy" id="1123043"/>
    <lineage>
        <taxon>Bacteria</taxon>
        <taxon>Pseudomonadati</taxon>
        <taxon>Planctomycetota</taxon>
        <taxon>Planctomycetia</taxon>
        <taxon>Gemmatales</taxon>
        <taxon>Gemmataceae</taxon>
    </lineage>
</organism>
<keyword evidence="1" id="KW-1133">Transmembrane helix</keyword>
<evidence type="ECO:0000313" key="2">
    <source>
        <dbReference type="EMBL" id="QVL32537.1"/>
    </source>
</evidence>
<dbReference type="Proteomes" id="UP000676194">
    <property type="component" value="Chromosome"/>
</dbReference>
<sequence>MLQLFSDAVTSNSEIHWEKILNPGGIAILGGFLFVLIGVLAQTWLSAHRTTKDTQLKQDMLDRGMSAEDIVKVINAGREVDNNSAEGIVKIMKAKKIYNS</sequence>
<proteinExistence type="predicted"/>